<dbReference type="OrthoDB" id="9765610at2"/>
<accession>A0A1X1V5F7</accession>
<comment type="caution">
    <text evidence="1">The sequence shown here is derived from an EMBL/GenBank/DDBJ whole genome shotgun (WGS) entry which is preliminary data.</text>
</comment>
<dbReference type="CDD" id="cd08152">
    <property type="entry name" value="y4iL_like"/>
    <property type="match status" value="1"/>
</dbReference>
<dbReference type="InterPro" id="IPR020835">
    <property type="entry name" value="Catalase_sf"/>
</dbReference>
<protein>
    <submittedName>
        <fullName evidence="1">Catalase</fullName>
    </submittedName>
</protein>
<dbReference type="Gene3D" id="2.40.180.10">
    <property type="entry name" value="Catalase core domain"/>
    <property type="match status" value="2"/>
</dbReference>
<gene>
    <name evidence="1" type="ORF">AWC06_06950</name>
</gene>
<dbReference type="STRING" id="1260918.AWC06_06950"/>
<dbReference type="PANTHER" id="PTHR36195">
    <property type="entry name" value="DOMAIN PROTEIN, PUTATIVE (AFU_ORTHOLOGUE AFUA_5G01990)-RELATED-RELATED"/>
    <property type="match status" value="1"/>
</dbReference>
<keyword evidence="2" id="KW-1185">Reference proteome</keyword>
<dbReference type="PANTHER" id="PTHR36195:SF4">
    <property type="entry name" value="DOMAIN PROTEIN, PUTATIVE (AFU_ORTHOLOGUE AFUA_5G01990)-RELATED"/>
    <property type="match status" value="1"/>
</dbReference>
<sequence>MTDTYVAYSDKLERRQPDEEQSIAQIIKVLHWNNKFAYRKYKHAIRDAHAKSHGILRGKLTVYDDLDPQLRQGLFATPGKSYDVIARLSSTAGGLRSDQLRGVRGLGVKVLGVDGKREDSGLPGEPATTQDFVLVTHREFPFADMRAYARAGMVAAWILAWLPDIGLRFISNLAVAALKVGLPVPATLALFALPNNHILGETFYSSAPLRYGDYVVKMAYVPLSESVKALVGVPVPRAAGRDAHRDMVVQFFDSNSAEYELRVQLCTDPVAMPIEDATVEWPETVSPYRGVAKIRFDMQDVDSPARRAYGDDVLSFNSWRTLEVHRPLGSINRLKKQVYEASSRFRHEMNNVPRAEPTDIAQLPD</sequence>
<dbReference type="EMBL" id="LQOW01000004">
    <property type="protein sequence ID" value="ORV64277.1"/>
    <property type="molecule type" value="Genomic_DNA"/>
</dbReference>
<evidence type="ECO:0000313" key="2">
    <source>
        <dbReference type="Proteomes" id="UP000194000"/>
    </source>
</evidence>
<dbReference type="Proteomes" id="UP000194000">
    <property type="component" value="Unassembled WGS sequence"/>
</dbReference>
<evidence type="ECO:0000313" key="1">
    <source>
        <dbReference type="EMBL" id="ORV64277.1"/>
    </source>
</evidence>
<dbReference type="RefSeq" id="WP_085194103.1">
    <property type="nucleotide sequence ID" value="NZ_JACKVI010000009.1"/>
</dbReference>
<proteinExistence type="predicted"/>
<dbReference type="SUPFAM" id="SSF56634">
    <property type="entry name" value="Heme-dependent catalase-like"/>
    <property type="match status" value="1"/>
</dbReference>
<name>A0A1X1V5F7_9MYCO</name>
<dbReference type="GO" id="GO:0020037">
    <property type="term" value="F:heme binding"/>
    <property type="evidence" value="ECO:0007669"/>
    <property type="project" value="InterPro"/>
</dbReference>
<dbReference type="AlphaFoldDB" id="A0A1X1V5F7"/>
<organism evidence="1 2">
    <name type="scientific">Mycobacterium fragae</name>
    <dbReference type="NCBI Taxonomy" id="1260918"/>
    <lineage>
        <taxon>Bacteria</taxon>
        <taxon>Bacillati</taxon>
        <taxon>Actinomycetota</taxon>
        <taxon>Actinomycetes</taxon>
        <taxon>Mycobacteriales</taxon>
        <taxon>Mycobacteriaceae</taxon>
        <taxon>Mycobacterium</taxon>
    </lineage>
</organism>
<reference evidence="1 2" key="1">
    <citation type="submission" date="2016-01" db="EMBL/GenBank/DDBJ databases">
        <title>The new phylogeny of the genus Mycobacterium.</title>
        <authorList>
            <person name="Tarcisio F."/>
            <person name="Conor M."/>
            <person name="Antonella G."/>
            <person name="Elisabetta G."/>
            <person name="Giulia F.S."/>
            <person name="Sara T."/>
            <person name="Anna F."/>
            <person name="Clotilde B."/>
            <person name="Roberto B."/>
            <person name="Veronica D.S."/>
            <person name="Fabio R."/>
            <person name="Monica P."/>
            <person name="Olivier J."/>
            <person name="Enrico T."/>
            <person name="Nicola S."/>
        </authorList>
    </citation>
    <scope>NUCLEOTIDE SEQUENCE [LARGE SCALE GENOMIC DNA]</scope>
    <source>
        <strain evidence="1 2">DSM 45731</strain>
    </source>
</reference>